<feature type="domain" description="BON" evidence="2">
    <location>
        <begin position="119"/>
        <end position="186"/>
    </location>
</feature>
<keyword evidence="4" id="KW-1185">Reference proteome</keyword>
<dbReference type="InterPro" id="IPR007055">
    <property type="entry name" value="BON_dom"/>
</dbReference>
<feature type="domain" description="BON" evidence="2">
    <location>
        <begin position="33"/>
        <end position="101"/>
    </location>
</feature>
<dbReference type="Gene3D" id="3.30.1340.30">
    <property type="match status" value="2"/>
</dbReference>
<dbReference type="RefSeq" id="WP_198570660.1">
    <property type="nucleotide sequence ID" value="NZ_CP066167.1"/>
</dbReference>
<dbReference type="PANTHER" id="PTHR34606:SF15">
    <property type="entry name" value="BON DOMAIN-CONTAINING PROTEIN"/>
    <property type="match status" value="1"/>
</dbReference>
<dbReference type="PROSITE" id="PS50914">
    <property type="entry name" value="BON"/>
    <property type="match status" value="2"/>
</dbReference>
<reference evidence="3 4" key="1">
    <citation type="submission" date="2020-12" db="EMBL/GenBank/DDBJ databases">
        <authorList>
            <person name="Shan Y."/>
        </authorList>
    </citation>
    <scope>NUCLEOTIDE SEQUENCE [LARGE SCALE GENOMIC DNA]</scope>
    <source>
        <strain evidence="4">csc3.9</strain>
    </source>
</reference>
<dbReference type="InterPro" id="IPR051686">
    <property type="entry name" value="Lipoprotein_DolP"/>
</dbReference>
<gene>
    <name evidence="3" type="ORF">I6N98_04790</name>
</gene>
<dbReference type="Proteomes" id="UP000596063">
    <property type="component" value="Chromosome"/>
</dbReference>
<evidence type="ECO:0000256" key="1">
    <source>
        <dbReference type="SAM" id="SignalP"/>
    </source>
</evidence>
<dbReference type="AlphaFoldDB" id="A0A7T4US80"/>
<proteinExistence type="predicted"/>
<dbReference type="KEGG" id="snan:I6N98_04790"/>
<feature type="chain" id="PRO_5032957227" evidence="1">
    <location>
        <begin position="24"/>
        <end position="186"/>
    </location>
</feature>
<dbReference type="PANTHER" id="PTHR34606">
    <property type="entry name" value="BON DOMAIN-CONTAINING PROTEIN"/>
    <property type="match status" value="1"/>
</dbReference>
<dbReference type="SMART" id="SM00749">
    <property type="entry name" value="BON"/>
    <property type="match status" value="2"/>
</dbReference>
<protein>
    <submittedName>
        <fullName evidence="3">BON domain-containing protein</fullName>
    </submittedName>
</protein>
<evidence type="ECO:0000313" key="3">
    <source>
        <dbReference type="EMBL" id="QQD19175.1"/>
    </source>
</evidence>
<evidence type="ECO:0000313" key="4">
    <source>
        <dbReference type="Proteomes" id="UP000596063"/>
    </source>
</evidence>
<name>A0A7T4US80_9GAMM</name>
<organism evidence="3 4">
    <name type="scientific">Spongiibacter nanhainus</name>
    <dbReference type="NCBI Taxonomy" id="2794344"/>
    <lineage>
        <taxon>Bacteria</taxon>
        <taxon>Pseudomonadati</taxon>
        <taxon>Pseudomonadota</taxon>
        <taxon>Gammaproteobacteria</taxon>
        <taxon>Cellvibrionales</taxon>
        <taxon>Spongiibacteraceae</taxon>
        <taxon>Spongiibacter</taxon>
    </lineage>
</organism>
<dbReference type="InterPro" id="IPR014004">
    <property type="entry name" value="Transpt-assoc_nodulatn_dom_bac"/>
</dbReference>
<evidence type="ECO:0000259" key="2">
    <source>
        <dbReference type="PROSITE" id="PS50914"/>
    </source>
</evidence>
<dbReference type="EMBL" id="CP066167">
    <property type="protein sequence ID" value="QQD19175.1"/>
    <property type="molecule type" value="Genomic_DNA"/>
</dbReference>
<feature type="signal peptide" evidence="1">
    <location>
        <begin position="1"/>
        <end position="23"/>
    </location>
</feature>
<accession>A0A7T4US80</accession>
<sequence length="186" mass="20399">MEFRKTLIAGAVITGMLSAPAMAGNNDWKGESKDAWIDGKVETALMLNGELNNFEIDTQVENREVTLSGTVDTDIAKDLAEEITENVKGVKDVENNIEVNANHRNSMERAGDKFVRTWQDSTATAGLNMKYAVNDNLEATSIDVDTKNGVVTLSGTVRSEAARDLAVEMAENYDNVDKVRDRLTVK</sequence>
<dbReference type="Pfam" id="PF04972">
    <property type="entry name" value="BON"/>
    <property type="match status" value="2"/>
</dbReference>
<keyword evidence="1" id="KW-0732">Signal</keyword>